<evidence type="ECO:0000313" key="5">
    <source>
        <dbReference type="EMBL" id="KAE8355993.1"/>
    </source>
</evidence>
<dbReference type="Gene3D" id="1.25.40.20">
    <property type="entry name" value="Ankyrin repeat-containing domain"/>
    <property type="match status" value="1"/>
</dbReference>
<keyword evidence="1" id="KW-0677">Repeat</keyword>
<dbReference type="EMBL" id="ML739044">
    <property type="protein sequence ID" value="KAE8355993.1"/>
    <property type="molecule type" value="Genomic_DNA"/>
</dbReference>
<dbReference type="InterPro" id="IPR002110">
    <property type="entry name" value="Ankyrin_rpt"/>
</dbReference>
<dbReference type="OrthoDB" id="20872at2759"/>
<feature type="repeat" description="ANK" evidence="3">
    <location>
        <begin position="333"/>
        <end position="360"/>
    </location>
</feature>
<dbReference type="PANTHER" id="PTHR24198">
    <property type="entry name" value="ANKYRIN REPEAT AND PROTEIN KINASE DOMAIN-CONTAINING PROTEIN"/>
    <property type="match status" value="1"/>
</dbReference>
<dbReference type="InterPro" id="IPR001810">
    <property type="entry name" value="F-box_dom"/>
</dbReference>
<name>A0A5N6ZFJ8_9EURO</name>
<organism evidence="5 6">
    <name type="scientific">Aspergillus coremiiformis</name>
    <dbReference type="NCBI Taxonomy" id="138285"/>
    <lineage>
        <taxon>Eukaryota</taxon>
        <taxon>Fungi</taxon>
        <taxon>Dikarya</taxon>
        <taxon>Ascomycota</taxon>
        <taxon>Pezizomycotina</taxon>
        <taxon>Eurotiomycetes</taxon>
        <taxon>Eurotiomycetidae</taxon>
        <taxon>Eurotiales</taxon>
        <taxon>Aspergillaceae</taxon>
        <taxon>Aspergillus</taxon>
        <taxon>Aspergillus subgen. Circumdati</taxon>
    </lineage>
</organism>
<dbReference type="SMART" id="SM00248">
    <property type="entry name" value="ANK"/>
    <property type="match status" value="5"/>
</dbReference>
<dbReference type="PROSITE" id="PS50297">
    <property type="entry name" value="ANK_REP_REGION"/>
    <property type="match status" value="1"/>
</dbReference>
<dbReference type="Proteomes" id="UP000327118">
    <property type="component" value="Unassembled WGS sequence"/>
</dbReference>
<dbReference type="Pfam" id="PF12796">
    <property type="entry name" value="Ank_2"/>
    <property type="match status" value="1"/>
</dbReference>
<protein>
    <submittedName>
        <fullName evidence="5">Ankyrin repeat-containing domain protein</fullName>
    </submittedName>
</protein>
<evidence type="ECO:0000256" key="3">
    <source>
        <dbReference type="PROSITE-ProRule" id="PRU00023"/>
    </source>
</evidence>
<evidence type="ECO:0000256" key="1">
    <source>
        <dbReference type="ARBA" id="ARBA00022737"/>
    </source>
</evidence>
<dbReference type="InterPro" id="IPR036047">
    <property type="entry name" value="F-box-like_dom_sf"/>
</dbReference>
<proteinExistence type="predicted"/>
<dbReference type="InterPro" id="IPR036770">
    <property type="entry name" value="Ankyrin_rpt-contain_sf"/>
</dbReference>
<evidence type="ECO:0000256" key="2">
    <source>
        <dbReference type="ARBA" id="ARBA00023043"/>
    </source>
</evidence>
<dbReference type="AlphaFoldDB" id="A0A5N6ZFJ8"/>
<keyword evidence="2 3" id="KW-0040">ANK repeat</keyword>
<reference evidence="6" key="1">
    <citation type="submission" date="2019-04" db="EMBL/GenBank/DDBJ databases">
        <title>Friends and foes A comparative genomics studyof 23 Aspergillus species from section Flavi.</title>
        <authorList>
            <consortium name="DOE Joint Genome Institute"/>
            <person name="Kjaerbolling I."/>
            <person name="Vesth T."/>
            <person name="Frisvad J.C."/>
            <person name="Nybo J.L."/>
            <person name="Theobald S."/>
            <person name="Kildgaard S."/>
            <person name="Isbrandt T."/>
            <person name="Kuo A."/>
            <person name="Sato A."/>
            <person name="Lyhne E.K."/>
            <person name="Kogle M.E."/>
            <person name="Wiebenga A."/>
            <person name="Kun R.S."/>
            <person name="Lubbers R.J."/>
            <person name="Makela M.R."/>
            <person name="Barry K."/>
            <person name="Chovatia M."/>
            <person name="Clum A."/>
            <person name="Daum C."/>
            <person name="Haridas S."/>
            <person name="He G."/>
            <person name="LaButti K."/>
            <person name="Lipzen A."/>
            <person name="Mondo S."/>
            <person name="Riley R."/>
            <person name="Salamov A."/>
            <person name="Simmons B.A."/>
            <person name="Magnuson J.K."/>
            <person name="Henrissat B."/>
            <person name="Mortensen U.H."/>
            <person name="Larsen T.O."/>
            <person name="Devries R.P."/>
            <person name="Grigoriev I.V."/>
            <person name="Machida M."/>
            <person name="Baker S.E."/>
            <person name="Andersen M.R."/>
        </authorList>
    </citation>
    <scope>NUCLEOTIDE SEQUENCE [LARGE SCALE GENOMIC DNA]</scope>
    <source>
        <strain evidence="6">CBS 553.77</strain>
    </source>
</reference>
<keyword evidence="6" id="KW-1185">Reference proteome</keyword>
<accession>A0A5N6ZFJ8</accession>
<evidence type="ECO:0000259" key="4">
    <source>
        <dbReference type="PROSITE" id="PS50181"/>
    </source>
</evidence>
<gene>
    <name evidence="5" type="ORF">BDV28DRAFT_11972</name>
</gene>
<evidence type="ECO:0000313" key="6">
    <source>
        <dbReference type="Proteomes" id="UP000327118"/>
    </source>
</evidence>
<dbReference type="PROSITE" id="PS50088">
    <property type="entry name" value="ANK_REPEAT"/>
    <property type="match status" value="1"/>
</dbReference>
<dbReference type="PANTHER" id="PTHR24198:SF165">
    <property type="entry name" value="ANKYRIN REPEAT-CONTAINING PROTEIN-RELATED"/>
    <property type="match status" value="1"/>
</dbReference>
<feature type="domain" description="F-box" evidence="4">
    <location>
        <begin position="1"/>
        <end position="59"/>
    </location>
</feature>
<dbReference type="SUPFAM" id="SSF81383">
    <property type="entry name" value="F-box domain"/>
    <property type="match status" value="1"/>
</dbReference>
<dbReference type="PROSITE" id="PS50181">
    <property type="entry name" value="FBOX"/>
    <property type="match status" value="1"/>
</dbReference>
<sequence>MGLHKLSVETIVTIIRFLNLQDVLNLRCVCRDMDRLVLRNMIYTGQVDRHLNDRLWSRLVFEEITHDVSSNENIARIISRLRLLSAEECDAEDCRQAISTALVLCKGREWLSQNIKDLIKWTDIWDEGAVMVLGAWLGLKDVVEKLLQSGVPGESTHEYLGSALYAAAFNDNEPLVALLIGHGVDAWKPQGAYGDALQLAAYMGSTNVARRLLTTRPSKETFADPFGYGPYGSPLGAAAAGGHEDIVRLCVEWQPVTRQLGPHLRTPLFYAARSGRVGVTKILLDGGELRPNFDDEFRDTPLHVAVKRNHHNVVSVLLSSDKIRLDHRRVRGGMKTPLEIAASKGYTNIVRMLLRRDVNVCQPTYKPPIFMRAIDSWK</sequence>
<dbReference type="SUPFAM" id="SSF48403">
    <property type="entry name" value="Ankyrin repeat"/>
    <property type="match status" value="1"/>
</dbReference>
<dbReference type="Pfam" id="PF00023">
    <property type="entry name" value="Ank"/>
    <property type="match status" value="1"/>
</dbReference>